<dbReference type="CDD" id="cd16170">
    <property type="entry name" value="MvaT_DBD"/>
    <property type="match status" value="1"/>
</dbReference>
<feature type="coiled-coil region" evidence="1">
    <location>
        <begin position="7"/>
        <end position="34"/>
    </location>
</feature>
<protein>
    <submittedName>
        <fullName evidence="4">H-NS histone</fullName>
    </submittedName>
</protein>
<sequence>MVKINDYYKKKQLMDQLAQEIQEMEQNNDLKKEFEFKDNLSKLMDQYGKSAKDVLEVLGNIDPSVRGKGDTSSGVGETRRKRPLKVYKNPHTGEVVKTRGGNQKDLNAWRQQYGREAVDSWVQS</sequence>
<dbReference type="Proteomes" id="UP000298049">
    <property type="component" value="Chromosome"/>
</dbReference>
<proteinExistence type="predicted"/>
<organism evidence="4 5">
    <name type="scientific">Hydrocarboniclastica marina</name>
    <dbReference type="NCBI Taxonomy" id="2259620"/>
    <lineage>
        <taxon>Bacteria</taxon>
        <taxon>Pseudomonadati</taxon>
        <taxon>Pseudomonadota</taxon>
        <taxon>Gammaproteobacteria</taxon>
        <taxon>Alteromonadales</taxon>
        <taxon>Alteromonadaceae</taxon>
        <taxon>Hydrocarboniclastica</taxon>
    </lineage>
</organism>
<keyword evidence="5" id="KW-1185">Reference proteome</keyword>
<dbReference type="EMBL" id="CP031093">
    <property type="protein sequence ID" value="QCF26460.1"/>
    <property type="molecule type" value="Genomic_DNA"/>
</dbReference>
<accession>A0A4V1D8V0</accession>
<reference evidence="4 5" key="1">
    <citation type="submission" date="2018-07" db="EMBL/GenBank/DDBJ databases">
        <title>Marsedoiliclastica nanhaica gen. nov. sp. nov., a novel marine hydrocarbonoclastic bacterium isolated from an in-situ enriched hydrocarbon-degrading consortium in deep-sea sediment.</title>
        <authorList>
            <person name="Dong C."/>
            <person name="Ma T."/>
            <person name="Liu R."/>
            <person name="Shao Z."/>
        </authorList>
    </citation>
    <scope>NUCLEOTIDE SEQUENCE [LARGE SCALE GENOMIC DNA]</scope>
    <source>
        <strain evidence="5">soil36-7</strain>
    </source>
</reference>
<dbReference type="AlphaFoldDB" id="A0A4V1D8V0"/>
<gene>
    <name evidence="4" type="ORF">soil367_11220</name>
</gene>
<dbReference type="RefSeq" id="WP_136549181.1">
    <property type="nucleotide sequence ID" value="NZ_CP031093.1"/>
</dbReference>
<evidence type="ECO:0000256" key="1">
    <source>
        <dbReference type="SAM" id="Coils"/>
    </source>
</evidence>
<dbReference type="NCBIfam" id="NF041859">
    <property type="entry name" value="silencer_MvaTU"/>
    <property type="match status" value="1"/>
</dbReference>
<feature type="domain" description="MvaT DNA-binding" evidence="3">
    <location>
        <begin position="85"/>
        <end position="121"/>
    </location>
</feature>
<name>A0A4V1D8V0_9ALTE</name>
<dbReference type="OrthoDB" id="6367018at2"/>
<dbReference type="KEGG" id="hmi:soil367_11220"/>
<evidence type="ECO:0000256" key="2">
    <source>
        <dbReference type="SAM" id="MobiDB-lite"/>
    </source>
</evidence>
<dbReference type="Pfam" id="PF22055">
    <property type="entry name" value="MvaT_DBD"/>
    <property type="match status" value="1"/>
</dbReference>
<evidence type="ECO:0000259" key="3">
    <source>
        <dbReference type="Pfam" id="PF22055"/>
    </source>
</evidence>
<evidence type="ECO:0000313" key="4">
    <source>
        <dbReference type="EMBL" id="QCF26460.1"/>
    </source>
</evidence>
<keyword evidence="1" id="KW-0175">Coiled coil</keyword>
<dbReference type="InterPro" id="IPR035616">
    <property type="entry name" value="MvaT_DBD"/>
</dbReference>
<feature type="region of interest" description="Disordered" evidence="2">
    <location>
        <begin position="61"/>
        <end position="103"/>
    </location>
</feature>
<evidence type="ECO:0000313" key="5">
    <source>
        <dbReference type="Proteomes" id="UP000298049"/>
    </source>
</evidence>